<evidence type="ECO:0000313" key="2">
    <source>
        <dbReference type="Proteomes" id="UP000188318"/>
    </source>
</evidence>
<dbReference type="EMBL" id="KV907501">
    <property type="protein sequence ID" value="OOF94787.1"/>
    <property type="molecule type" value="Genomic_DNA"/>
</dbReference>
<keyword evidence="2" id="KW-1185">Reference proteome</keyword>
<reference evidence="2" key="1">
    <citation type="journal article" date="2017" name="Genome Biol.">
        <title>Comparative genomics reveals high biological diversity and specific adaptations in the industrially and medically important fungal genus Aspergillus.</title>
        <authorList>
            <person name="de Vries R.P."/>
            <person name="Riley R."/>
            <person name="Wiebenga A."/>
            <person name="Aguilar-Osorio G."/>
            <person name="Amillis S."/>
            <person name="Uchima C.A."/>
            <person name="Anderluh G."/>
            <person name="Asadollahi M."/>
            <person name="Askin M."/>
            <person name="Barry K."/>
            <person name="Battaglia E."/>
            <person name="Bayram O."/>
            <person name="Benocci T."/>
            <person name="Braus-Stromeyer S.A."/>
            <person name="Caldana C."/>
            <person name="Canovas D."/>
            <person name="Cerqueira G.C."/>
            <person name="Chen F."/>
            <person name="Chen W."/>
            <person name="Choi C."/>
            <person name="Clum A."/>
            <person name="Dos Santos R.A."/>
            <person name="Damasio A.R."/>
            <person name="Diallinas G."/>
            <person name="Emri T."/>
            <person name="Fekete E."/>
            <person name="Flipphi M."/>
            <person name="Freyberg S."/>
            <person name="Gallo A."/>
            <person name="Gournas C."/>
            <person name="Habgood R."/>
            <person name="Hainaut M."/>
            <person name="Harispe M.L."/>
            <person name="Henrissat B."/>
            <person name="Hilden K.S."/>
            <person name="Hope R."/>
            <person name="Hossain A."/>
            <person name="Karabika E."/>
            <person name="Karaffa L."/>
            <person name="Karanyi Z."/>
            <person name="Krasevec N."/>
            <person name="Kuo A."/>
            <person name="Kusch H."/>
            <person name="LaButti K."/>
            <person name="Lagendijk E.L."/>
            <person name="Lapidus A."/>
            <person name="Levasseur A."/>
            <person name="Lindquist E."/>
            <person name="Lipzen A."/>
            <person name="Logrieco A.F."/>
            <person name="MacCabe A."/>
            <person name="Maekelae M.R."/>
            <person name="Malavazi I."/>
            <person name="Melin P."/>
            <person name="Meyer V."/>
            <person name="Mielnichuk N."/>
            <person name="Miskei M."/>
            <person name="Molnar A.P."/>
            <person name="Mule G."/>
            <person name="Ngan C.Y."/>
            <person name="Orejas M."/>
            <person name="Orosz E."/>
            <person name="Ouedraogo J.P."/>
            <person name="Overkamp K.M."/>
            <person name="Park H.-S."/>
            <person name="Perrone G."/>
            <person name="Piumi F."/>
            <person name="Punt P.J."/>
            <person name="Ram A.F."/>
            <person name="Ramon A."/>
            <person name="Rauscher S."/>
            <person name="Record E."/>
            <person name="Riano-Pachon D.M."/>
            <person name="Robert V."/>
            <person name="Roehrig J."/>
            <person name="Ruller R."/>
            <person name="Salamov A."/>
            <person name="Salih N.S."/>
            <person name="Samson R.A."/>
            <person name="Sandor E."/>
            <person name="Sanguinetti M."/>
            <person name="Schuetze T."/>
            <person name="Sepcic K."/>
            <person name="Shelest E."/>
            <person name="Sherlock G."/>
            <person name="Sophianopoulou V."/>
            <person name="Squina F.M."/>
            <person name="Sun H."/>
            <person name="Susca A."/>
            <person name="Todd R.B."/>
            <person name="Tsang A."/>
            <person name="Unkles S.E."/>
            <person name="van de Wiele N."/>
            <person name="van Rossen-Uffink D."/>
            <person name="Oliveira J.V."/>
            <person name="Vesth T.C."/>
            <person name="Visser J."/>
            <person name="Yu J.-H."/>
            <person name="Zhou M."/>
            <person name="Andersen M.R."/>
            <person name="Archer D.B."/>
            <person name="Baker S.E."/>
            <person name="Benoit I."/>
            <person name="Brakhage A.A."/>
            <person name="Braus G.H."/>
            <person name="Fischer R."/>
            <person name="Frisvad J.C."/>
            <person name="Goldman G.H."/>
            <person name="Houbraken J."/>
            <person name="Oakley B."/>
            <person name="Pocsi I."/>
            <person name="Scazzocchio C."/>
            <person name="Seiboth B."/>
            <person name="vanKuyk P.A."/>
            <person name="Wortman J."/>
            <person name="Dyer P.S."/>
            <person name="Grigoriev I.V."/>
        </authorList>
    </citation>
    <scope>NUCLEOTIDE SEQUENCE [LARGE SCALE GENOMIC DNA]</scope>
    <source>
        <strain evidence="2">ITEM 5010</strain>
    </source>
</reference>
<name>A0A1R3RJY3_ASPC5</name>
<gene>
    <name evidence="1" type="ORF">ASPCADRAFT_208448</name>
</gene>
<protein>
    <submittedName>
        <fullName evidence="1">Uncharacterized protein</fullName>
    </submittedName>
</protein>
<organism evidence="1 2">
    <name type="scientific">Aspergillus carbonarius (strain ITEM 5010)</name>
    <dbReference type="NCBI Taxonomy" id="602072"/>
    <lineage>
        <taxon>Eukaryota</taxon>
        <taxon>Fungi</taxon>
        <taxon>Dikarya</taxon>
        <taxon>Ascomycota</taxon>
        <taxon>Pezizomycotina</taxon>
        <taxon>Eurotiomycetes</taxon>
        <taxon>Eurotiomycetidae</taxon>
        <taxon>Eurotiales</taxon>
        <taxon>Aspergillaceae</taxon>
        <taxon>Aspergillus</taxon>
        <taxon>Aspergillus subgen. Circumdati</taxon>
    </lineage>
</organism>
<dbReference type="AlphaFoldDB" id="A0A1R3RJY3"/>
<dbReference type="VEuPathDB" id="FungiDB:ASPCADRAFT_208448"/>
<accession>A0A1R3RJY3</accession>
<sequence length="66" mass="7274">MPHSELPHLYHSLLLVPINSSPRGRITRAQNGATIARSLLRTGTHGVQNTNIMTALTGFEPYRPPD</sequence>
<proteinExistence type="predicted"/>
<dbReference type="Proteomes" id="UP000188318">
    <property type="component" value="Unassembled WGS sequence"/>
</dbReference>
<evidence type="ECO:0000313" key="1">
    <source>
        <dbReference type="EMBL" id="OOF94787.1"/>
    </source>
</evidence>